<evidence type="ECO:0000313" key="10">
    <source>
        <dbReference type="Proteomes" id="UP000504634"/>
    </source>
</evidence>
<dbReference type="PANTHER" id="PTHR23292:SF14">
    <property type="entry name" value="FI16615P1-RELATED"/>
    <property type="match status" value="1"/>
</dbReference>
<dbReference type="SMART" id="SM00714">
    <property type="entry name" value="LITAF"/>
    <property type="match status" value="1"/>
</dbReference>
<dbReference type="AlphaFoldDB" id="A0A6J2UI73"/>
<dbReference type="OrthoDB" id="5599753at2759"/>
<evidence type="ECO:0000256" key="5">
    <source>
        <dbReference type="ARBA" id="ARBA00022723"/>
    </source>
</evidence>
<sequence>MNKGEMESKPVYPALNNQSDSPPEYDSTMPGVPMPASAPTLAPAAAPAQLAFASVAPQPPVYVVQPQVMNHFGSKPSMVVCPSCNARNFSKVTYKSSTKTHLIALVLCLTSCCCCIPYCFDSCKSAEHVCSSCGSYLGTYNN</sequence>
<dbReference type="Proteomes" id="UP000504634">
    <property type="component" value="Unplaced"/>
</dbReference>
<feature type="region of interest" description="Disordered" evidence="8">
    <location>
        <begin position="1"/>
        <end position="36"/>
    </location>
</feature>
<dbReference type="PANTHER" id="PTHR23292">
    <property type="entry name" value="LIPOPOLYSACCHARIDE-INDUCED TUMOR NECROSIS FACTOR-ALPHA FACTOR"/>
    <property type="match status" value="1"/>
</dbReference>
<dbReference type="GeneID" id="115634339"/>
<feature type="domain" description="LITAF" evidence="9">
    <location>
        <begin position="59"/>
        <end position="142"/>
    </location>
</feature>
<dbReference type="Pfam" id="PF10601">
    <property type="entry name" value="zf-LITAF-like"/>
    <property type="match status" value="1"/>
</dbReference>
<dbReference type="GO" id="GO:0031902">
    <property type="term" value="C:late endosome membrane"/>
    <property type="evidence" value="ECO:0007669"/>
    <property type="project" value="UniProtKB-SubCell"/>
</dbReference>
<keyword evidence="5" id="KW-0479">Metal-binding</keyword>
<name>A0A6J2UI73_DROLE</name>
<keyword evidence="7" id="KW-0472">Membrane</keyword>
<proteinExistence type="inferred from homology"/>
<keyword evidence="6" id="KW-0862">Zinc</keyword>
<evidence type="ECO:0000259" key="9">
    <source>
        <dbReference type="PROSITE" id="PS51837"/>
    </source>
</evidence>
<dbReference type="GO" id="GO:0008270">
    <property type="term" value="F:zinc ion binding"/>
    <property type="evidence" value="ECO:0007669"/>
    <property type="project" value="TreeGrafter"/>
</dbReference>
<reference evidence="11" key="1">
    <citation type="submission" date="2025-08" db="UniProtKB">
        <authorList>
            <consortium name="RefSeq"/>
        </authorList>
    </citation>
    <scope>IDENTIFICATION</scope>
    <source>
        <strain evidence="11">11010-0011.00</strain>
        <tissue evidence="11">Whole body</tissue>
    </source>
</reference>
<dbReference type="RefSeq" id="XP_030387855.1">
    <property type="nucleotide sequence ID" value="XM_030531995.1"/>
</dbReference>
<comment type="similarity">
    <text evidence="4">Belongs to the CDIP1/LITAF family.</text>
</comment>
<evidence type="ECO:0000256" key="6">
    <source>
        <dbReference type="ARBA" id="ARBA00022833"/>
    </source>
</evidence>
<evidence type="ECO:0000256" key="3">
    <source>
        <dbReference type="ARBA" id="ARBA00004630"/>
    </source>
</evidence>
<evidence type="ECO:0000256" key="4">
    <source>
        <dbReference type="ARBA" id="ARBA00005975"/>
    </source>
</evidence>
<evidence type="ECO:0000256" key="7">
    <source>
        <dbReference type="ARBA" id="ARBA00023136"/>
    </source>
</evidence>
<dbReference type="GO" id="GO:0005765">
    <property type="term" value="C:lysosomal membrane"/>
    <property type="evidence" value="ECO:0007669"/>
    <property type="project" value="UniProtKB-SubCell"/>
</dbReference>
<comment type="subcellular location">
    <subcellularLocation>
        <location evidence="2">Endosome membrane</location>
        <topology evidence="2">Peripheral membrane protein</topology>
    </subcellularLocation>
    <subcellularLocation>
        <location evidence="1">Late endosome membrane</location>
    </subcellularLocation>
    <subcellularLocation>
        <location evidence="3">Lysosome membrane</location>
        <topology evidence="3">Peripheral membrane protein</topology>
        <orientation evidence="3">Cytoplasmic side</orientation>
    </subcellularLocation>
</comment>
<keyword evidence="10" id="KW-1185">Reference proteome</keyword>
<gene>
    <name evidence="11" type="primary">LOC115634339</name>
</gene>
<accession>A0A6J2UI73</accession>
<organism evidence="10 11">
    <name type="scientific">Drosophila lebanonensis</name>
    <name type="common">Fruit fly</name>
    <name type="synonym">Scaptodrosophila lebanonensis</name>
    <dbReference type="NCBI Taxonomy" id="7225"/>
    <lineage>
        <taxon>Eukaryota</taxon>
        <taxon>Metazoa</taxon>
        <taxon>Ecdysozoa</taxon>
        <taxon>Arthropoda</taxon>
        <taxon>Hexapoda</taxon>
        <taxon>Insecta</taxon>
        <taxon>Pterygota</taxon>
        <taxon>Neoptera</taxon>
        <taxon>Endopterygota</taxon>
        <taxon>Diptera</taxon>
        <taxon>Brachycera</taxon>
        <taxon>Muscomorpha</taxon>
        <taxon>Ephydroidea</taxon>
        <taxon>Drosophilidae</taxon>
        <taxon>Scaptodrosophila</taxon>
    </lineage>
</organism>
<evidence type="ECO:0000313" key="11">
    <source>
        <dbReference type="RefSeq" id="XP_030387855.1"/>
    </source>
</evidence>
<dbReference type="InterPro" id="IPR006629">
    <property type="entry name" value="LITAF"/>
</dbReference>
<evidence type="ECO:0000256" key="8">
    <source>
        <dbReference type="SAM" id="MobiDB-lite"/>
    </source>
</evidence>
<dbReference type="InterPro" id="IPR037519">
    <property type="entry name" value="LITAF_fam"/>
</dbReference>
<dbReference type="PROSITE" id="PS51837">
    <property type="entry name" value="LITAF"/>
    <property type="match status" value="1"/>
</dbReference>
<protein>
    <submittedName>
        <fullName evidence="11">Lipopolysaccharide-induced tumor necrosis factor-alpha factor homolog</fullName>
    </submittedName>
</protein>
<evidence type="ECO:0000256" key="1">
    <source>
        <dbReference type="ARBA" id="ARBA00004414"/>
    </source>
</evidence>
<evidence type="ECO:0000256" key="2">
    <source>
        <dbReference type="ARBA" id="ARBA00004481"/>
    </source>
</evidence>